<dbReference type="SMART" id="SM00456">
    <property type="entry name" value="WW"/>
    <property type="match status" value="2"/>
</dbReference>
<dbReference type="InterPro" id="IPR016130">
    <property type="entry name" value="Tyr_Pase_AS"/>
</dbReference>
<dbReference type="EMBL" id="AB098492">
    <property type="protein sequence ID" value="BAJ52652.1"/>
    <property type="molecule type" value="mRNA"/>
</dbReference>
<dbReference type="InterPro" id="IPR029021">
    <property type="entry name" value="Prot-tyrosine_phosphatase-like"/>
</dbReference>
<reference evidence="6" key="1">
    <citation type="submission" date="2002-12" db="EMBL/GenBank/DDBJ databases">
        <title>Divergence pattern of animal gene families and relationship with evolution of multicellular animals.</title>
        <authorList>
            <person name="Suga H."/>
            <person name="Nishiyori H."/>
            <person name="Miyata T."/>
        </authorList>
    </citation>
    <scope>NUCLEOTIDE SEQUENCE</scope>
</reference>
<dbReference type="InterPro" id="IPR001202">
    <property type="entry name" value="WW_dom"/>
</dbReference>
<evidence type="ECO:0000259" key="5">
    <source>
        <dbReference type="PROSITE" id="PS50222"/>
    </source>
</evidence>
<feature type="domain" description="EF-hand" evidence="5">
    <location>
        <begin position="622"/>
        <end position="657"/>
    </location>
</feature>
<dbReference type="Gene3D" id="3.90.190.10">
    <property type="entry name" value="Protein tyrosine phosphatase superfamily"/>
    <property type="match status" value="1"/>
</dbReference>
<dbReference type="Gene3D" id="1.10.238.10">
    <property type="entry name" value="EF-hand"/>
    <property type="match status" value="1"/>
</dbReference>
<dbReference type="GO" id="GO:0004725">
    <property type="term" value="F:protein tyrosine phosphatase activity"/>
    <property type="evidence" value="ECO:0007669"/>
    <property type="project" value="InterPro"/>
</dbReference>
<dbReference type="InterPro" id="IPR000387">
    <property type="entry name" value="Tyr_Pase_dom"/>
</dbReference>
<gene>
    <name evidence="6" type="primary">MoPTP-09</name>
</gene>
<dbReference type="Pfam" id="PF00102">
    <property type="entry name" value="Y_phosphatase"/>
    <property type="match status" value="1"/>
</dbReference>
<dbReference type="SMART" id="SM00404">
    <property type="entry name" value="PTPc_motif"/>
    <property type="match status" value="1"/>
</dbReference>
<feature type="domain" description="Tyrosine-protein phosphatase" evidence="3">
    <location>
        <begin position="288"/>
        <end position="530"/>
    </location>
</feature>
<evidence type="ECO:0000259" key="3">
    <source>
        <dbReference type="PROSITE" id="PS50055"/>
    </source>
</evidence>
<dbReference type="SUPFAM" id="SSF47473">
    <property type="entry name" value="EF-hand"/>
    <property type="match status" value="1"/>
</dbReference>
<dbReference type="GO" id="GO:0005509">
    <property type="term" value="F:calcium ion binding"/>
    <property type="evidence" value="ECO:0007669"/>
    <property type="project" value="InterPro"/>
</dbReference>
<dbReference type="PROSITE" id="PS00018">
    <property type="entry name" value="EF_HAND_1"/>
    <property type="match status" value="1"/>
</dbReference>
<dbReference type="PROSITE" id="PS50020">
    <property type="entry name" value="WW_DOMAIN_2"/>
    <property type="match status" value="1"/>
</dbReference>
<dbReference type="PROSITE" id="PS50056">
    <property type="entry name" value="TYR_PHOSPHATASE_2"/>
    <property type="match status" value="1"/>
</dbReference>
<sequence length="659" mass="72921">MSATIPANGLGGLAGSGIELGKTGPRGEPVCKRVKCKRMRDLNKNQLCGGHSCPVPGCPESKSSSDDICEVHTQARTLPLPKGWACAVIEDKIPVYLDSKKFVAQYSYPGAKGEAALKSTSKKRTEKPKKGYPAVYFIAPQPENMPADWEQFAAVPPKMDDKDNVLAPMLVYFNTKMGTMQASDPRPPPEDQDPLPAGWRKGFDVDGDVFYIDDNSGMMTYDNPCLVDQPTPSAAIRASLPARDMSRRRQSTRKAKVTWTIGALDVDAFGALDQVLSFPDDIPECVRNKTHNRYMDIIPNPSSVVKLPEIGGNPETTYINANYVRSHDEDAKTYIAAQGPLPATLDHFWRMIWLDRVHIIVMLTGLLEQGKVKCERYWPAHDDPPMTFAGITVTNTGVKSYPGYAVSNLKVASGHESYHLYHFFYTGWPDHGIPRTPSGLIYTDDIINLLRHMQEYNRRQKEPRPPILVHCSAGIGRTGTLIALDHAMHMLENNCAADPLGIIAGIRKDRCALVQHTNQYEYLHEACLRYAEIANRVIKIAGTEHFGEKAVEAGVDLAELRQKEKAEAQARMQAASSRGGRQRLLTGSQINGEIRLRATYRGEQLKFVDIDGDGTMDWREAQMQGMSREAFDALDGNKDGVVTLAEFKEFLSKGAPGSS</sequence>
<accession>E5RKE3</accession>
<dbReference type="Gene3D" id="2.20.70.10">
    <property type="match status" value="1"/>
</dbReference>
<organism evidence="6">
    <name type="scientific">Monosiga ovata</name>
    <dbReference type="NCBI Taxonomy" id="81526"/>
    <lineage>
        <taxon>Eukaryota</taxon>
        <taxon>Choanoflagellata</taxon>
        <taxon>Craspedida</taxon>
        <taxon>Salpingoecidae</taxon>
        <taxon>Monosiga</taxon>
    </lineage>
</organism>
<evidence type="ECO:0000313" key="6">
    <source>
        <dbReference type="EMBL" id="BAJ52652.1"/>
    </source>
</evidence>
<protein>
    <submittedName>
        <fullName evidence="6">Protein tyrosine phosphatase</fullName>
    </submittedName>
</protein>
<dbReference type="SUPFAM" id="SSF51045">
    <property type="entry name" value="WW domain"/>
    <property type="match status" value="1"/>
</dbReference>
<dbReference type="InterPro" id="IPR050348">
    <property type="entry name" value="Protein-Tyr_Phosphatase"/>
</dbReference>
<feature type="domain" description="WW" evidence="2">
    <location>
        <begin position="193"/>
        <end position="226"/>
    </location>
</feature>
<evidence type="ECO:0000259" key="4">
    <source>
        <dbReference type="PROSITE" id="PS50056"/>
    </source>
</evidence>
<evidence type="ECO:0000256" key="1">
    <source>
        <dbReference type="ARBA" id="ARBA00022837"/>
    </source>
</evidence>
<dbReference type="InterPro" id="IPR011992">
    <property type="entry name" value="EF-hand-dom_pair"/>
</dbReference>
<dbReference type="SMART" id="SM00194">
    <property type="entry name" value="PTPc"/>
    <property type="match status" value="1"/>
</dbReference>
<dbReference type="InterPro" id="IPR003595">
    <property type="entry name" value="Tyr_Pase_cat"/>
</dbReference>
<proteinExistence type="evidence at transcript level"/>
<name>E5RKE3_9EUKA</name>
<keyword evidence="1" id="KW-0106">Calcium</keyword>
<dbReference type="PANTHER" id="PTHR19134">
    <property type="entry name" value="RECEPTOR-TYPE TYROSINE-PROTEIN PHOSPHATASE"/>
    <property type="match status" value="1"/>
</dbReference>
<dbReference type="InterPro" id="IPR002048">
    <property type="entry name" value="EF_hand_dom"/>
</dbReference>
<evidence type="ECO:0000259" key="2">
    <source>
        <dbReference type="PROSITE" id="PS50020"/>
    </source>
</evidence>
<dbReference type="InterPro" id="IPR018247">
    <property type="entry name" value="EF_Hand_1_Ca_BS"/>
</dbReference>
<dbReference type="AlphaFoldDB" id="E5RKE3"/>
<dbReference type="PROSITE" id="PS00383">
    <property type="entry name" value="TYR_PHOSPHATASE_1"/>
    <property type="match status" value="1"/>
</dbReference>
<dbReference type="PANTHER" id="PTHR19134:SF553">
    <property type="entry name" value="TYROSINE-PROTEIN PHOSPHATASE 10D-RELATED"/>
    <property type="match status" value="1"/>
</dbReference>
<dbReference type="SUPFAM" id="SSF52799">
    <property type="entry name" value="(Phosphotyrosine protein) phosphatases II"/>
    <property type="match status" value="1"/>
</dbReference>
<dbReference type="PROSITE" id="PS50222">
    <property type="entry name" value="EF_HAND_2"/>
    <property type="match status" value="1"/>
</dbReference>
<dbReference type="InterPro" id="IPR036020">
    <property type="entry name" value="WW_dom_sf"/>
</dbReference>
<dbReference type="InterPro" id="IPR000242">
    <property type="entry name" value="PTP_cat"/>
</dbReference>
<feature type="domain" description="Tyrosine specific protein phosphatases" evidence="4">
    <location>
        <begin position="444"/>
        <end position="521"/>
    </location>
</feature>
<dbReference type="PROSITE" id="PS50055">
    <property type="entry name" value="TYR_PHOSPHATASE_PTP"/>
    <property type="match status" value="1"/>
</dbReference>
<dbReference type="PRINTS" id="PR00700">
    <property type="entry name" value="PRTYPHPHTASE"/>
</dbReference>